<comment type="similarity">
    <text evidence="2 7">Belongs to the cytochrome P450 family.</text>
</comment>
<keyword evidence="7" id="KW-0349">Heme</keyword>
<dbReference type="GeneID" id="30975039"/>
<dbReference type="PANTHER" id="PTHR24305">
    <property type="entry name" value="CYTOCHROME P450"/>
    <property type="match status" value="1"/>
</dbReference>
<evidence type="ECO:0000256" key="6">
    <source>
        <dbReference type="ARBA" id="ARBA00023033"/>
    </source>
</evidence>
<protein>
    <recommendedName>
        <fullName evidence="10">Cytochrome P450</fullName>
    </recommendedName>
</protein>
<dbReference type="VEuPathDB" id="FungiDB:ASPACDRAFT_43275"/>
<evidence type="ECO:0000256" key="7">
    <source>
        <dbReference type="RuleBase" id="RU000461"/>
    </source>
</evidence>
<evidence type="ECO:0000313" key="8">
    <source>
        <dbReference type="EMBL" id="OJJ99650.1"/>
    </source>
</evidence>
<keyword evidence="6 7" id="KW-0503">Monooxygenase</keyword>
<dbReference type="GO" id="GO:0005506">
    <property type="term" value="F:iron ion binding"/>
    <property type="evidence" value="ECO:0007669"/>
    <property type="project" value="InterPro"/>
</dbReference>
<evidence type="ECO:0000256" key="3">
    <source>
        <dbReference type="ARBA" id="ARBA00022723"/>
    </source>
</evidence>
<name>A0A1L9WTY1_ASPA1</name>
<dbReference type="EMBL" id="KV878977">
    <property type="protein sequence ID" value="OJJ99650.1"/>
    <property type="molecule type" value="Genomic_DNA"/>
</dbReference>
<dbReference type="RefSeq" id="XP_020055990.1">
    <property type="nucleotide sequence ID" value="XM_020201225.1"/>
</dbReference>
<evidence type="ECO:0000256" key="2">
    <source>
        <dbReference type="ARBA" id="ARBA00010617"/>
    </source>
</evidence>
<evidence type="ECO:0000256" key="4">
    <source>
        <dbReference type="ARBA" id="ARBA00023002"/>
    </source>
</evidence>
<keyword evidence="9" id="KW-1185">Reference proteome</keyword>
<dbReference type="STRING" id="690307.A0A1L9WTY1"/>
<keyword evidence="5 7" id="KW-0408">Iron</keyword>
<dbReference type="Proteomes" id="UP000184546">
    <property type="component" value="Unassembled WGS sequence"/>
</dbReference>
<dbReference type="InterPro" id="IPR036396">
    <property type="entry name" value="Cyt_P450_sf"/>
</dbReference>
<dbReference type="InterPro" id="IPR017972">
    <property type="entry name" value="Cyt_P450_CS"/>
</dbReference>
<keyword evidence="4 7" id="KW-0560">Oxidoreductase</keyword>
<dbReference type="AlphaFoldDB" id="A0A1L9WTY1"/>
<dbReference type="SUPFAM" id="SSF48264">
    <property type="entry name" value="Cytochrome P450"/>
    <property type="match status" value="1"/>
</dbReference>
<sequence length="430" mass="48683">MNAWSDVDLGNVILQRRNDFEQAPIVGKILGFLGPNVFATNGDEWKRHRRMFAASLDERISRIAWSESREQAQSMLNYLSDHPGGDTLTGLRNLAINVIGQAGYTKTTPWSPAPLRDSADREEHARTAYFKALALATDMFLVAAFIPPKLLKLSFMQARLRLLGQRLERVPQYIADISEEERQTARDDSAGRSNFLRFFLQNSDTDATSGFAFTPEELSGNLYVFTVAGYETTGQHRGEWIRDELRELPIDSSTWSYDDVFPKCQRTLGLMFEILRLFTPVLHSTRAVSGPQQLVSEKGTHFLAPPMNVMVSAAAIHLDKTIWGEDATDFRPSRWIDDTGKVRSPPKGTFLPWSGGPRICPGMKMSQVEFVSTMATLFRFARCEPIPVDGITQPEELRRRLVWLSENAITKSTMQVKDHKAVQLRWVRDV</sequence>
<dbReference type="Pfam" id="PF00067">
    <property type="entry name" value="p450"/>
    <property type="match status" value="2"/>
</dbReference>
<accession>A0A1L9WTY1</accession>
<evidence type="ECO:0008006" key="10">
    <source>
        <dbReference type="Google" id="ProtNLM"/>
    </source>
</evidence>
<dbReference type="PANTHER" id="PTHR24305:SF166">
    <property type="entry name" value="CYTOCHROME P450 12A4, MITOCHONDRIAL-RELATED"/>
    <property type="match status" value="1"/>
</dbReference>
<dbReference type="GO" id="GO:0020037">
    <property type="term" value="F:heme binding"/>
    <property type="evidence" value="ECO:0007669"/>
    <property type="project" value="InterPro"/>
</dbReference>
<evidence type="ECO:0000256" key="5">
    <source>
        <dbReference type="ARBA" id="ARBA00023004"/>
    </source>
</evidence>
<comment type="cofactor">
    <cofactor evidence="1">
        <name>heme</name>
        <dbReference type="ChEBI" id="CHEBI:30413"/>
    </cofactor>
</comment>
<dbReference type="PROSITE" id="PS00086">
    <property type="entry name" value="CYTOCHROME_P450"/>
    <property type="match status" value="1"/>
</dbReference>
<evidence type="ECO:0000313" key="9">
    <source>
        <dbReference type="Proteomes" id="UP000184546"/>
    </source>
</evidence>
<evidence type="ECO:0000256" key="1">
    <source>
        <dbReference type="ARBA" id="ARBA00001971"/>
    </source>
</evidence>
<dbReference type="GO" id="GO:0016705">
    <property type="term" value="F:oxidoreductase activity, acting on paired donors, with incorporation or reduction of molecular oxygen"/>
    <property type="evidence" value="ECO:0007669"/>
    <property type="project" value="InterPro"/>
</dbReference>
<dbReference type="InterPro" id="IPR001128">
    <property type="entry name" value="Cyt_P450"/>
</dbReference>
<proteinExistence type="inferred from homology"/>
<keyword evidence="3 7" id="KW-0479">Metal-binding</keyword>
<dbReference type="Gene3D" id="1.10.630.10">
    <property type="entry name" value="Cytochrome P450"/>
    <property type="match status" value="1"/>
</dbReference>
<reference evidence="9" key="1">
    <citation type="journal article" date="2017" name="Genome Biol.">
        <title>Comparative genomics reveals high biological diversity and specific adaptations in the industrially and medically important fungal genus Aspergillus.</title>
        <authorList>
            <person name="de Vries R.P."/>
            <person name="Riley R."/>
            <person name="Wiebenga A."/>
            <person name="Aguilar-Osorio G."/>
            <person name="Amillis S."/>
            <person name="Uchima C.A."/>
            <person name="Anderluh G."/>
            <person name="Asadollahi M."/>
            <person name="Askin M."/>
            <person name="Barry K."/>
            <person name="Battaglia E."/>
            <person name="Bayram O."/>
            <person name="Benocci T."/>
            <person name="Braus-Stromeyer S.A."/>
            <person name="Caldana C."/>
            <person name="Canovas D."/>
            <person name="Cerqueira G.C."/>
            <person name="Chen F."/>
            <person name="Chen W."/>
            <person name="Choi C."/>
            <person name="Clum A."/>
            <person name="Dos Santos R.A."/>
            <person name="Damasio A.R."/>
            <person name="Diallinas G."/>
            <person name="Emri T."/>
            <person name="Fekete E."/>
            <person name="Flipphi M."/>
            <person name="Freyberg S."/>
            <person name="Gallo A."/>
            <person name="Gournas C."/>
            <person name="Habgood R."/>
            <person name="Hainaut M."/>
            <person name="Harispe M.L."/>
            <person name="Henrissat B."/>
            <person name="Hilden K.S."/>
            <person name="Hope R."/>
            <person name="Hossain A."/>
            <person name="Karabika E."/>
            <person name="Karaffa L."/>
            <person name="Karanyi Z."/>
            <person name="Krasevec N."/>
            <person name="Kuo A."/>
            <person name="Kusch H."/>
            <person name="LaButti K."/>
            <person name="Lagendijk E.L."/>
            <person name="Lapidus A."/>
            <person name="Levasseur A."/>
            <person name="Lindquist E."/>
            <person name="Lipzen A."/>
            <person name="Logrieco A.F."/>
            <person name="MacCabe A."/>
            <person name="Maekelae M.R."/>
            <person name="Malavazi I."/>
            <person name="Melin P."/>
            <person name="Meyer V."/>
            <person name="Mielnichuk N."/>
            <person name="Miskei M."/>
            <person name="Molnar A.P."/>
            <person name="Mule G."/>
            <person name="Ngan C.Y."/>
            <person name="Orejas M."/>
            <person name="Orosz E."/>
            <person name="Ouedraogo J.P."/>
            <person name="Overkamp K.M."/>
            <person name="Park H.-S."/>
            <person name="Perrone G."/>
            <person name="Piumi F."/>
            <person name="Punt P.J."/>
            <person name="Ram A.F."/>
            <person name="Ramon A."/>
            <person name="Rauscher S."/>
            <person name="Record E."/>
            <person name="Riano-Pachon D.M."/>
            <person name="Robert V."/>
            <person name="Roehrig J."/>
            <person name="Ruller R."/>
            <person name="Salamov A."/>
            <person name="Salih N.S."/>
            <person name="Samson R.A."/>
            <person name="Sandor E."/>
            <person name="Sanguinetti M."/>
            <person name="Schuetze T."/>
            <person name="Sepcic K."/>
            <person name="Shelest E."/>
            <person name="Sherlock G."/>
            <person name="Sophianopoulou V."/>
            <person name="Squina F.M."/>
            <person name="Sun H."/>
            <person name="Susca A."/>
            <person name="Todd R.B."/>
            <person name="Tsang A."/>
            <person name="Unkles S.E."/>
            <person name="van de Wiele N."/>
            <person name="van Rossen-Uffink D."/>
            <person name="Oliveira J.V."/>
            <person name="Vesth T.C."/>
            <person name="Visser J."/>
            <person name="Yu J.-H."/>
            <person name="Zhou M."/>
            <person name="Andersen M.R."/>
            <person name="Archer D.B."/>
            <person name="Baker S.E."/>
            <person name="Benoit I."/>
            <person name="Brakhage A.A."/>
            <person name="Braus G.H."/>
            <person name="Fischer R."/>
            <person name="Frisvad J.C."/>
            <person name="Goldman G.H."/>
            <person name="Houbraken J."/>
            <person name="Oakley B."/>
            <person name="Pocsi I."/>
            <person name="Scazzocchio C."/>
            <person name="Seiboth B."/>
            <person name="vanKuyk P.A."/>
            <person name="Wortman J."/>
            <person name="Dyer P.S."/>
            <person name="Grigoriev I.V."/>
        </authorList>
    </citation>
    <scope>NUCLEOTIDE SEQUENCE [LARGE SCALE GENOMIC DNA]</scope>
    <source>
        <strain evidence="9">ATCC 16872 / CBS 172.66 / WB 5094</strain>
    </source>
</reference>
<dbReference type="OrthoDB" id="1470350at2759"/>
<gene>
    <name evidence="8" type="ORF">ASPACDRAFT_43275</name>
</gene>
<dbReference type="InterPro" id="IPR050121">
    <property type="entry name" value="Cytochrome_P450_monoxygenase"/>
</dbReference>
<dbReference type="GO" id="GO:0004497">
    <property type="term" value="F:monooxygenase activity"/>
    <property type="evidence" value="ECO:0007669"/>
    <property type="project" value="UniProtKB-KW"/>
</dbReference>
<organism evidence="8 9">
    <name type="scientific">Aspergillus aculeatus (strain ATCC 16872 / CBS 172.66 / WB 5094)</name>
    <dbReference type="NCBI Taxonomy" id="690307"/>
    <lineage>
        <taxon>Eukaryota</taxon>
        <taxon>Fungi</taxon>
        <taxon>Dikarya</taxon>
        <taxon>Ascomycota</taxon>
        <taxon>Pezizomycotina</taxon>
        <taxon>Eurotiomycetes</taxon>
        <taxon>Eurotiomycetidae</taxon>
        <taxon>Eurotiales</taxon>
        <taxon>Aspergillaceae</taxon>
        <taxon>Aspergillus</taxon>
        <taxon>Aspergillus subgen. Circumdati</taxon>
    </lineage>
</organism>
<dbReference type="OMA" id="PDECSLW"/>